<dbReference type="EMBL" id="OIVN01000427">
    <property type="protein sequence ID" value="SPC80022.1"/>
    <property type="molecule type" value="Genomic_DNA"/>
</dbReference>
<feature type="domain" description="hAT-like transposase RNase-H fold" evidence="4">
    <location>
        <begin position="277"/>
        <end position="376"/>
    </location>
</feature>
<feature type="compositionally biased region" description="Basic and acidic residues" evidence="2">
    <location>
        <begin position="1"/>
        <end position="48"/>
    </location>
</feature>
<dbReference type="AlphaFoldDB" id="A0A2N9EYV1"/>
<evidence type="ECO:0000256" key="1">
    <source>
        <dbReference type="ARBA" id="ARBA00023125"/>
    </source>
</evidence>
<dbReference type="GO" id="GO:0003677">
    <property type="term" value="F:DNA binding"/>
    <property type="evidence" value="ECO:0007669"/>
    <property type="project" value="UniProtKB-KW"/>
</dbReference>
<dbReference type="PANTHER" id="PTHR46481:SF11">
    <property type="entry name" value="ZINC FINGER BED DOMAIN-CONTAINING PROTEIN RICESLEEPER 2-LIKE"/>
    <property type="match status" value="1"/>
</dbReference>
<dbReference type="InterPro" id="IPR008906">
    <property type="entry name" value="HATC_C_dom"/>
</dbReference>
<organism evidence="5">
    <name type="scientific">Fagus sylvatica</name>
    <name type="common">Beechnut</name>
    <dbReference type="NCBI Taxonomy" id="28930"/>
    <lineage>
        <taxon>Eukaryota</taxon>
        <taxon>Viridiplantae</taxon>
        <taxon>Streptophyta</taxon>
        <taxon>Embryophyta</taxon>
        <taxon>Tracheophyta</taxon>
        <taxon>Spermatophyta</taxon>
        <taxon>Magnoliopsida</taxon>
        <taxon>eudicotyledons</taxon>
        <taxon>Gunneridae</taxon>
        <taxon>Pentapetalae</taxon>
        <taxon>rosids</taxon>
        <taxon>fabids</taxon>
        <taxon>Fagales</taxon>
        <taxon>Fagaceae</taxon>
        <taxon>Fagus</taxon>
    </lineage>
</organism>
<feature type="domain" description="HAT C-terminal dimerisation" evidence="3">
    <location>
        <begin position="428"/>
        <end position="510"/>
    </location>
</feature>
<dbReference type="PANTHER" id="PTHR46481">
    <property type="entry name" value="ZINC FINGER BED DOMAIN-CONTAINING PROTEIN 4"/>
    <property type="match status" value="1"/>
</dbReference>
<proteinExistence type="predicted"/>
<reference evidence="5" key="1">
    <citation type="submission" date="2018-02" db="EMBL/GenBank/DDBJ databases">
        <authorList>
            <person name="Cohen D.B."/>
            <person name="Kent A.D."/>
        </authorList>
    </citation>
    <scope>NUCLEOTIDE SEQUENCE</scope>
</reference>
<dbReference type="InterPro" id="IPR012337">
    <property type="entry name" value="RNaseH-like_sf"/>
</dbReference>
<evidence type="ECO:0008006" key="6">
    <source>
        <dbReference type="Google" id="ProtNLM"/>
    </source>
</evidence>
<gene>
    <name evidence="5" type="ORF">FSB_LOCUS7904</name>
</gene>
<accession>A0A2N9EYV1</accession>
<feature type="region of interest" description="Disordered" evidence="2">
    <location>
        <begin position="380"/>
        <end position="400"/>
    </location>
</feature>
<dbReference type="GO" id="GO:0046983">
    <property type="term" value="F:protein dimerization activity"/>
    <property type="evidence" value="ECO:0007669"/>
    <property type="project" value="InterPro"/>
</dbReference>
<dbReference type="InterPro" id="IPR052035">
    <property type="entry name" value="ZnF_BED_domain_contain"/>
</dbReference>
<dbReference type="Pfam" id="PF14372">
    <property type="entry name" value="hAT-like_RNase-H"/>
    <property type="match status" value="1"/>
</dbReference>
<evidence type="ECO:0000313" key="5">
    <source>
        <dbReference type="EMBL" id="SPC80022.1"/>
    </source>
</evidence>
<evidence type="ECO:0000256" key="2">
    <source>
        <dbReference type="SAM" id="MobiDB-lite"/>
    </source>
</evidence>
<feature type="compositionally biased region" description="Polar residues" evidence="2">
    <location>
        <begin position="52"/>
        <end position="62"/>
    </location>
</feature>
<dbReference type="InterPro" id="IPR025525">
    <property type="entry name" value="hAT-like_transposase_RNase-H"/>
</dbReference>
<feature type="region of interest" description="Disordered" evidence="2">
    <location>
        <begin position="1"/>
        <end position="96"/>
    </location>
</feature>
<evidence type="ECO:0000259" key="4">
    <source>
        <dbReference type="Pfam" id="PF14372"/>
    </source>
</evidence>
<dbReference type="SUPFAM" id="SSF53098">
    <property type="entry name" value="Ribonuclease H-like"/>
    <property type="match status" value="1"/>
</dbReference>
<sequence length="546" mass="61973">MGDKDKFWSIKEKDKSISKEMGDKENSGLKEIGDKSQSDSKENGDKSRGSPLPTTAISNTQRYEPIGTSKSPVLVDDPASPSESTSQVHKRKTTSVDQVRRGLARMVILHEYPLSMVDHIGFREFVGLLQPMFKMICRNTLKRDIFKIYDNEKEKALQVVDKNESRIAITTDMWTSSNKKRGFMVVTAHFVNKSWTLESRVLRKLSTVTVDNCTTNDAMLRILLDKLPISSLMLDVFSRLKQRDSSYTSLPNERDWHIAKEICERLELFYNVTEIFSSTTYPTANMYFPLVCDLKIALSEWSVCSNELISKMASSMILKFDNYWSDINGIMGIAAILDPRYKMKLLEFYYPSIYGLNASAEIVNVKRLCCDLLDEYGDGNEDKEKSSPMPTTSGFVGPSKSRFQSSLQSYDLFVSGDTPKRNESVRLEFDHYIDDGVLPRTENFDILTWWKSNGIKYPTLQKIARDILAIPVTTVASESAFSTSGRLLSPHRSRLHPKTIEALMCAQSWLWTEIKGSSSMPKDCTIQSILDDVENLEEEESGVTCD</sequence>
<keyword evidence="1" id="KW-0238">DNA-binding</keyword>
<evidence type="ECO:0000259" key="3">
    <source>
        <dbReference type="Pfam" id="PF05699"/>
    </source>
</evidence>
<name>A0A2N9EYV1_FAGSY</name>
<protein>
    <recommendedName>
        <fullName evidence="6">HAT C-terminal dimerisation domain-containing protein</fullName>
    </recommendedName>
</protein>
<dbReference type="Pfam" id="PF05699">
    <property type="entry name" value="Dimer_Tnp_hAT"/>
    <property type="match status" value="1"/>
</dbReference>